<dbReference type="EMBL" id="JBBJBU010000008">
    <property type="protein sequence ID" value="KAK7204561.1"/>
    <property type="molecule type" value="Genomic_DNA"/>
</dbReference>
<reference evidence="3 4" key="1">
    <citation type="submission" date="2024-03" db="EMBL/GenBank/DDBJ databases">
        <title>Genome-scale model development and genomic sequencing of the oleaginous clade Lipomyces.</title>
        <authorList>
            <consortium name="Lawrence Berkeley National Laboratory"/>
            <person name="Czajka J.J."/>
            <person name="Han Y."/>
            <person name="Kim J."/>
            <person name="Mondo S.J."/>
            <person name="Hofstad B.A."/>
            <person name="Robles A."/>
            <person name="Haridas S."/>
            <person name="Riley R."/>
            <person name="LaButti K."/>
            <person name="Pangilinan J."/>
            <person name="Andreopoulos W."/>
            <person name="Lipzen A."/>
            <person name="Yan J."/>
            <person name="Wang M."/>
            <person name="Ng V."/>
            <person name="Grigoriev I.V."/>
            <person name="Spatafora J.W."/>
            <person name="Magnuson J.K."/>
            <person name="Baker S.E."/>
            <person name="Pomraning K.R."/>
        </authorList>
    </citation>
    <scope>NUCLEOTIDE SEQUENCE [LARGE SCALE GENOMIC DNA]</scope>
    <source>
        <strain evidence="3 4">Phaff 52-87</strain>
    </source>
</reference>
<dbReference type="SMART" id="SM00273">
    <property type="entry name" value="ENTH"/>
    <property type="match status" value="1"/>
</dbReference>
<comment type="caution">
    <text evidence="3">The sequence shown here is derived from an EMBL/GenBank/DDBJ whole genome shotgun (WGS) entry which is preliminary data.</text>
</comment>
<name>A0ABR1F3Y3_9ASCO</name>
<evidence type="ECO:0000313" key="4">
    <source>
        <dbReference type="Proteomes" id="UP001498771"/>
    </source>
</evidence>
<dbReference type="Proteomes" id="UP001498771">
    <property type="component" value="Unassembled WGS sequence"/>
</dbReference>
<dbReference type="PANTHER" id="PTHR12276:SF110">
    <property type="entry name" value="EPSIN-1-RELATED"/>
    <property type="match status" value="1"/>
</dbReference>
<organism evidence="3 4">
    <name type="scientific">Myxozyma melibiosi</name>
    <dbReference type="NCBI Taxonomy" id="54550"/>
    <lineage>
        <taxon>Eukaryota</taxon>
        <taxon>Fungi</taxon>
        <taxon>Dikarya</taxon>
        <taxon>Ascomycota</taxon>
        <taxon>Saccharomycotina</taxon>
        <taxon>Lipomycetes</taxon>
        <taxon>Lipomycetales</taxon>
        <taxon>Lipomycetaceae</taxon>
        <taxon>Myxozyma</taxon>
    </lineage>
</organism>
<evidence type="ECO:0000259" key="2">
    <source>
        <dbReference type="PROSITE" id="PS50942"/>
    </source>
</evidence>
<dbReference type="CDD" id="cd16991">
    <property type="entry name" value="ENTH_Ent1_Ent2"/>
    <property type="match status" value="1"/>
</dbReference>
<sequence length="430" mass="49067">MATRSIIRSIKNVSNGYSQAQVKVRRATSNDNWGPDASDLDDIALMTFNIMDFYDIMEMLDKRLNDKGKNWRHVLKALVVLDYALHFGAENVVRWTKDNIYVIKTLREFAYIDEIDNDCGINIRLKSIELVKFLKDDERIRYERAHSRKFRSKIIRQGHGYFDAASAKRMPVLVTSEDDPSMARLFRNSEDDEYNSRRPIDAEYDSESTDNESRHGQRRRRRAYTNPTPQKHDQEDLDEIRESLESRAAAKKEAERSQRRARALSSAAALSPHPEEHTQFGAVRVNQQPEQQQPIAIQALQTQSTQVHSPLTVPTDYTRAGFPTTLQPQATGMVFQPNSQQIYVAQSAQFQQPQATGFISYQNTGMLTPVSNSGSQPLSQQSSTSQQFFMAPQQQVPAMTGQVQGAYYQQTLMPQQTGVYYYPQISATGF</sequence>
<dbReference type="GeneID" id="90035593"/>
<keyword evidence="4" id="KW-1185">Reference proteome</keyword>
<dbReference type="InterPro" id="IPR013809">
    <property type="entry name" value="ENTH"/>
</dbReference>
<dbReference type="Pfam" id="PF01417">
    <property type="entry name" value="ENTH"/>
    <property type="match status" value="1"/>
</dbReference>
<feature type="region of interest" description="Disordered" evidence="1">
    <location>
        <begin position="186"/>
        <end position="276"/>
    </location>
</feature>
<dbReference type="SUPFAM" id="SSF48464">
    <property type="entry name" value="ENTH/VHS domain"/>
    <property type="match status" value="1"/>
</dbReference>
<dbReference type="PANTHER" id="PTHR12276">
    <property type="entry name" value="EPSIN/ENT-RELATED"/>
    <property type="match status" value="1"/>
</dbReference>
<accession>A0ABR1F3Y3</accession>
<dbReference type="InterPro" id="IPR008942">
    <property type="entry name" value="ENTH_VHS"/>
</dbReference>
<gene>
    <name evidence="3" type="ORF">BZA70DRAFT_196479</name>
</gene>
<evidence type="ECO:0000313" key="3">
    <source>
        <dbReference type="EMBL" id="KAK7204561.1"/>
    </source>
</evidence>
<feature type="compositionally biased region" description="Basic and acidic residues" evidence="1">
    <location>
        <begin position="230"/>
        <end position="258"/>
    </location>
</feature>
<dbReference type="RefSeq" id="XP_064767594.1">
    <property type="nucleotide sequence ID" value="XM_064910081.1"/>
</dbReference>
<proteinExistence type="predicted"/>
<evidence type="ECO:0000256" key="1">
    <source>
        <dbReference type="SAM" id="MobiDB-lite"/>
    </source>
</evidence>
<dbReference type="PROSITE" id="PS50942">
    <property type="entry name" value="ENTH"/>
    <property type="match status" value="1"/>
</dbReference>
<dbReference type="Gene3D" id="1.25.40.90">
    <property type="match status" value="1"/>
</dbReference>
<protein>
    <recommendedName>
        <fullName evidence="2">ENTH domain-containing protein</fullName>
    </recommendedName>
</protein>
<feature type="domain" description="ENTH" evidence="2">
    <location>
        <begin position="12"/>
        <end position="144"/>
    </location>
</feature>